<keyword evidence="1" id="KW-0378">Hydrolase</keyword>
<dbReference type="RefSeq" id="XP_020122057.1">
    <property type="nucleotide sequence ID" value="XM_020264716.1"/>
</dbReference>
<reference evidence="4 5" key="1">
    <citation type="submission" date="2015-06" db="EMBL/GenBank/DDBJ databases">
        <title>Talaromyces atroroseus IBT 11181 draft genome.</title>
        <authorList>
            <person name="Rasmussen K.B."/>
            <person name="Rasmussen S."/>
            <person name="Petersen B."/>
            <person name="Sicheritz-Ponten T."/>
            <person name="Mortensen U.H."/>
            <person name="Thrane U."/>
        </authorList>
    </citation>
    <scope>NUCLEOTIDE SEQUENCE [LARGE SCALE GENOMIC DNA]</scope>
    <source>
        <strain evidence="4 5">IBT 11181</strain>
    </source>
</reference>
<keyword evidence="5" id="KW-1185">Reference proteome</keyword>
<dbReference type="Proteomes" id="UP000214365">
    <property type="component" value="Unassembled WGS sequence"/>
</dbReference>
<feature type="domain" description="UFSP1/2/DUB catalytic" evidence="3">
    <location>
        <begin position="233"/>
        <end position="456"/>
    </location>
</feature>
<dbReference type="AlphaFoldDB" id="A0A225B3S2"/>
<proteinExistence type="predicted"/>
<dbReference type="InterPro" id="IPR012462">
    <property type="entry name" value="UFSP1/2_DUB_cat"/>
</dbReference>
<organism evidence="4 5">
    <name type="scientific">Talaromyces atroroseus</name>
    <dbReference type="NCBI Taxonomy" id="1441469"/>
    <lineage>
        <taxon>Eukaryota</taxon>
        <taxon>Fungi</taxon>
        <taxon>Dikarya</taxon>
        <taxon>Ascomycota</taxon>
        <taxon>Pezizomycotina</taxon>
        <taxon>Eurotiomycetes</taxon>
        <taxon>Eurotiomycetidae</taxon>
        <taxon>Eurotiales</taxon>
        <taxon>Trichocomaceae</taxon>
        <taxon>Talaromyces</taxon>
        <taxon>Talaromyces sect. Trachyspermi</taxon>
    </lineage>
</organism>
<evidence type="ECO:0000256" key="2">
    <source>
        <dbReference type="SAM" id="MobiDB-lite"/>
    </source>
</evidence>
<feature type="region of interest" description="Disordered" evidence="2">
    <location>
        <begin position="137"/>
        <end position="162"/>
    </location>
</feature>
<dbReference type="OrthoDB" id="288987at2759"/>
<dbReference type="STRING" id="1441469.A0A225B3S2"/>
<dbReference type="Gene3D" id="3.90.70.130">
    <property type="match status" value="1"/>
</dbReference>
<name>A0A225B3S2_TALAT</name>
<feature type="compositionally biased region" description="Basic residues" evidence="2">
    <location>
        <begin position="145"/>
        <end position="154"/>
    </location>
</feature>
<sequence length="459" mass="50835">MSKHATGDYALSCPFCEFQDHDPDFLSQHVAFCHPEDPVQTAAEEEEDEPTAAAPDDTSLYVSCPHGCGESVARAELQLHLDLHVAESVALDESGGLEGGSLDHTRATAQPSGFTDSHDEDPHLHYEEDPIAHSPDIVLEGKTTGGRRRKHRKEGTKSENKGLRKLGRAELGPYAHEKQMPSWLRKLLQTGSIENTQTKIGPNGLLVKDNVAENETSQVIPTLIELCRHDTGVQRAFFCSPRVRHIFKFMREGGFCGYRNIQMLISHIIDAQLPGHEHFSGRIPSILDLQNMIEQAWDMGINSSGRIETGGIKGTRKYIGTPEAQALFLSLGIKCTAGAFASENGYRAHDMLLQDVASYFRSGCPASLLESNEKILETDLPPIYLQHQGHSLTIVGFEINSAGDADLLVFDPMFRTSPAIQRLVGKFVKPSDPSRVLKVWRRGAPYLQKHKEFEILKLV</sequence>
<dbReference type="Pfam" id="PF07910">
    <property type="entry name" value="Peptidase_C78"/>
    <property type="match status" value="1"/>
</dbReference>
<evidence type="ECO:0000259" key="3">
    <source>
        <dbReference type="Pfam" id="PF07910"/>
    </source>
</evidence>
<evidence type="ECO:0000313" key="5">
    <source>
        <dbReference type="Proteomes" id="UP000214365"/>
    </source>
</evidence>
<dbReference type="EMBL" id="LFMY01000003">
    <property type="protein sequence ID" value="OKL61936.1"/>
    <property type="molecule type" value="Genomic_DNA"/>
</dbReference>
<evidence type="ECO:0000313" key="4">
    <source>
        <dbReference type="EMBL" id="OKL61936.1"/>
    </source>
</evidence>
<dbReference type="GO" id="GO:0016787">
    <property type="term" value="F:hydrolase activity"/>
    <property type="evidence" value="ECO:0007669"/>
    <property type="project" value="UniProtKB-KW"/>
</dbReference>
<comment type="caution">
    <text evidence="4">The sequence shown here is derived from an EMBL/GenBank/DDBJ whole genome shotgun (WGS) entry which is preliminary data.</text>
</comment>
<evidence type="ECO:0000256" key="1">
    <source>
        <dbReference type="ARBA" id="ARBA00022801"/>
    </source>
</evidence>
<protein>
    <recommendedName>
        <fullName evidence="3">UFSP1/2/DUB catalytic domain-containing protein</fullName>
    </recommendedName>
</protein>
<dbReference type="GeneID" id="31002405"/>
<gene>
    <name evidence="4" type="ORF">UA08_02650</name>
</gene>
<accession>A0A225B3S2</accession>